<dbReference type="Proteomes" id="UP000008810">
    <property type="component" value="Chromosome 2"/>
</dbReference>
<proteinExistence type="predicted"/>
<evidence type="ECO:0000313" key="3">
    <source>
        <dbReference type="EnsemblPlants" id="KQK06342"/>
    </source>
</evidence>
<accession>A0A0Q3MQ19</accession>
<evidence type="ECO:0000256" key="1">
    <source>
        <dbReference type="SAM" id="MobiDB-lite"/>
    </source>
</evidence>
<feature type="region of interest" description="Disordered" evidence="1">
    <location>
        <begin position="1"/>
        <end position="23"/>
    </location>
</feature>
<evidence type="ECO:0000313" key="4">
    <source>
        <dbReference type="Proteomes" id="UP000008810"/>
    </source>
</evidence>
<reference evidence="3" key="3">
    <citation type="submission" date="2018-08" db="UniProtKB">
        <authorList>
            <consortium name="EnsemblPlants"/>
        </authorList>
    </citation>
    <scope>IDENTIFICATION</scope>
    <source>
        <strain evidence="3">cv. Bd21</strain>
    </source>
</reference>
<dbReference type="InParanoid" id="A0A0Q3MQ19"/>
<name>A0A0Q3MQ19_BRADI</name>
<feature type="region of interest" description="Disordered" evidence="1">
    <location>
        <begin position="75"/>
        <end position="138"/>
    </location>
</feature>
<reference evidence="2" key="2">
    <citation type="submission" date="2017-06" db="EMBL/GenBank/DDBJ databases">
        <title>WGS assembly of Brachypodium distachyon.</title>
        <authorList>
            <consortium name="The International Brachypodium Initiative"/>
            <person name="Lucas S."/>
            <person name="Harmon-Smith M."/>
            <person name="Lail K."/>
            <person name="Tice H."/>
            <person name="Grimwood J."/>
            <person name="Bruce D."/>
            <person name="Barry K."/>
            <person name="Shu S."/>
            <person name="Lindquist E."/>
            <person name="Wang M."/>
            <person name="Pitluck S."/>
            <person name="Vogel J.P."/>
            <person name="Garvin D.F."/>
            <person name="Mockler T.C."/>
            <person name="Schmutz J."/>
            <person name="Rokhsar D."/>
            <person name="Bevan M.W."/>
        </authorList>
    </citation>
    <scope>NUCLEOTIDE SEQUENCE</scope>
    <source>
        <strain evidence="2">Bd21</strain>
    </source>
</reference>
<dbReference type="EnsemblPlants" id="KQK06342">
    <property type="protein sequence ID" value="KQK06342"/>
    <property type="gene ID" value="BRADI_2g25843v3"/>
</dbReference>
<evidence type="ECO:0000313" key="2">
    <source>
        <dbReference type="EMBL" id="KQK06342.1"/>
    </source>
</evidence>
<keyword evidence="4" id="KW-1185">Reference proteome</keyword>
<feature type="compositionally biased region" description="Low complexity" evidence="1">
    <location>
        <begin position="103"/>
        <end position="112"/>
    </location>
</feature>
<dbReference type="Gramene" id="KQK06342">
    <property type="protein sequence ID" value="KQK06342"/>
    <property type="gene ID" value="BRADI_2g25843v3"/>
</dbReference>
<dbReference type="EMBL" id="CM000881">
    <property type="protein sequence ID" value="KQK06342.1"/>
    <property type="molecule type" value="Genomic_DNA"/>
</dbReference>
<organism evidence="2">
    <name type="scientific">Brachypodium distachyon</name>
    <name type="common">Purple false brome</name>
    <name type="synonym">Trachynia distachya</name>
    <dbReference type="NCBI Taxonomy" id="15368"/>
    <lineage>
        <taxon>Eukaryota</taxon>
        <taxon>Viridiplantae</taxon>
        <taxon>Streptophyta</taxon>
        <taxon>Embryophyta</taxon>
        <taxon>Tracheophyta</taxon>
        <taxon>Spermatophyta</taxon>
        <taxon>Magnoliopsida</taxon>
        <taxon>Liliopsida</taxon>
        <taxon>Poales</taxon>
        <taxon>Poaceae</taxon>
        <taxon>BOP clade</taxon>
        <taxon>Pooideae</taxon>
        <taxon>Stipodae</taxon>
        <taxon>Brachypodieae</taxon>
        <taxon>Brachypodium</taxon>
    </lineage>
</organism>
<reference evidence="2 3" key="1">
    <citation type="journal article" date="2010" name="Nature">
        <title>Genome sequencing and analysis of the model grass Brachypodium distachyon.</title>
        <authorList>
            <consortium name="International Brachypodium Initiative"/>
        </authorList>
    </citation>
    <scope>NUCLEOTIDE SEQUENCE [LARGE SCALE GENOMIC DNA]</scope>
    <source>
        <strain evidence="2 3">Bd21</strain>
    </source>
</reference>
<protein>
    <submittedName>
        <fullName evidence="2 3">Uncharacterized protein</fullName>
    </submittedName>
</protein>
<dbReference type="AlphaFoldDB" id="A0A0Q3MQ19"/>
<feature type="compositionally biased region" description="Low complexity" evidence="1">
    <location>
        <begin position="14"/>
        <end position="23"/>
    </location>
</feature>
<feature type="compositionally biased region" description="Gly residues" evidence="1">
    <location>
        <begin position="78"/>
        <end position="102"/>
    </location>
</feature>
<gene>
    <name evidence="2" type="ORF">BRADI_2g25843v3</name>
</gene>
<sequence>MPEPIPPLNRADEASIPSPKPAASAIASNGATINSVSSVVASYVWICPPGFFSRFPAASPRLPLRCLPLSRAGLRSGKSGGAGRACSGGGHGARGAQCGGQQGPRAQAASSGNDNRARRQGTTSGHAGSGGSGRGARWAWHEGRQGSTIAAGGLWAGTRKLELWPREECDLGEGDIVRRRDRLCH</sequence>